<dbReference type="RefSeq" id="XP_008873207.1">
    <property type="nucleotide sequence ID" value="XM_008874985.1"/>
</dbReference>
<evidence type="ECO:0000256" key="1">
    <source>
        <dbReference type="SAM" id="MobiDB-lite"/>
    </source>
</evidence>
<dbReference type="InterPro" id="IPR018247">
    <property type="entry name" value="EF_Hand_1_Ca_BS"/>
</dbReference>
<dbReference type="GeneID" id="20086078"/>
<feature type="compositionally biased region" description="Polar residues" evidence="1">
    <location>
        <begin position="157"/>
        <end position="177"/>
    </location>
</feature>
<protein>
    <submittedName>
        <fullName evidence="2">Uncharacterized protein</fullName>
    </submittedName>
</protein>
<feature type="region of interest" description="Disordered" evidence="1">
    <location>
        <begin position="64"/>
        <end position="177"/>
    </location>
</feature>
<evidence type="ECO:0000313" key="2">
    <source>
        <dbReference type="EMBL" id="ETV98332.1"/>
    </source>
</evidence>
<proteinExistence type="predicted"/>
<name>A0A024TYA9_9STRA</name>
<organism evidence="2">
    <name type="scientific">Aphanomyces invadans</name>
    <dbReference type="NCBI Taxonomy" id="157072"/>
    <lineage>
        <taxon>Eukaryota</taxon>
        <taxon>Sar</taxon>
        <taxon>Stramenopiles</taxon>
        <taxon>Oomycota</taxon>
        <taxon>Saprolegniomycetes</taxon>
        <taxon>Saprolegniales</taxon>
        <taxon>Verrucalvaceae</taxon>
        <taxon>Aphanomyces</taxon>
    </lineage>
</organism>
<dbReference type="PROSITE" id="PS00018">
    <property type="entry name" value="EF_HAND_1"/>
    <property type="match status" value="1"/>
</dbReference>
<gene>
    <name evidence="2" type="ORF">H310_09028</name>
</gene>
<dbReference type="EMBL" id="KI913970">
    <property type="protein sequence ID" value="ETV98332.1"/>
    <property type="molecule type" value="Genomic_DNA"/>
</dbReference>
<sequence>MQITCLVDEYDTNGDDRVEYAEFAQAFAAPRDSDASDTIADTSGTETDTFRKRLVRRWGKVKKLARQRRTVTGDHGDASDGDAARKAMSTIKRLFSPTRKTPKKNASASSSDSESEAPRKQRSKMPAKATRDSSNSDKAAKTAKKASKSTKEQESSPSESDTPKTSYVRQHLTSSTL</sequence>
<feature type="compositionally biased region" description="Basic and acidic residues" evidence="1">
    <location>
        <begin position="71"/>
        <end position="85"/>
    </location>
</feature>
<dbReference type="VEuPathDB" id="FungiDB:H310_09028"/>
<reference evidence="2" key="1">
    <citation type="submission" date="2013-12" db="EMBL/GenBank/DDBJ databases">
        <title>The Genome Sequence of Aphanomyces invadans NJM9701.</title>
        <authorList>
            <consortium name="The Broad Institute Genomics Platform"/>
            <person name="Russ C."/>
            <person name="Tyler B."/>
            <person name="van West P."/>
            <person name="Dieguez-Uribeondo J."/>
            <person name="Young S.K."/>
            <person name="Zeng Q."/>
            <person name="Gargeya S."/>
            <person name="Fitzgerald M."/>
            <person name="Abouelleil A."/>
            <person name="Alvarado L."/>
            <person name="Chapman S.B."/>
            <person name="Gainer-Dewar J."/>
            <person name="Goldberg J."/>
            <person name="Griggs A."/>
            <person name="Gujja S."/>
            <person name="Hansen M."/>
            <person name="Howarth C."/>
            <person name="Imamovic A."/>
            <person name="Ireland A."/>
            <person name="Larimer J."/>
            <person name="McCowan C."/>
            <person name="Murphy C."/>
            <person name="Pearson M."/>
            <person name="Poon T.W."/>
            <person name="Priest M."/>
            <person name="Roberts A."/>
            <person name="Saif S."/>
            <person name="Shea T."/>
            <person name="Sykes S."/>
            <person name="Wortman J."/>
            <person name="Nusbaum C."/>
            <person name="Birren B."/>
        </authorList>
    </citation>
    <scope>NUCLEOTIDE SEQUENCE [LARGE SCALE GENOMIC DNA]</scope>
    <source>
        <strain evidence="2">NJM9701</strain>
    </source>
</reference>
<accession>A0A024TYA9</accession>
<dbReference type="AlphaFoldDB" id="A0A024TYA9"/>
<feature type="compositionally biased region" description="Basic and acidic residues" evidence="1">
    <location>
        <begin position="129"/>
        <end position="140"/>
    </location>
</feature>